<sequence>MLTSRFIYVIALALGVIAAPLDATSPEAVVVRGEGNTDACAETEKRDQDTFYITGC</sequence>
<protein>
    <submittedName>
        <fullName evidence="2">Uncharacterized protein</fullName>
    </submittedName>
</protein>
<dbReference type="AlphaFoldDB" id="W3WYH2"/>
<feature type="chain" id="PRO_5004835563" evidence="1">
    <location>
        <begin position="19"/>
        <end position="56"/>
    </location>
</feature>
<dbReference type="RefSeq" id="XP_007835449.1">
    <property type="nucleotide sequence ID" value="XM_007837258.1"/>
</dbReference>
<evidence type="ECO:0000313" key="3">
    <source>
        <dbReference type="Proteomes" id="UP000030651"/>
    </source>
</evidence>
<name>W3WYH2_PESFW</name>
<evidence type="ECO:0000256" key="1">
    <source>
        <dbReference type="SAM" id="SignalP"/>
    </source>
</evidence>
<accession>W3WYH2</accession>
<evidence type="ECO:0000313" key="2">
    <source>
        <dbReference type="EMBL" id="ETS78824.1"/>
    </source>
</evidence>
<dbReference type="KEGG" id="pfy:PFICI_08677"/>
<proteinExistence type="predicted"/>
<dbReference type="EMBL" id="KI912114">
    <property type="protein sequence ID" value="ETS78824.1"/>
    <property type="molecule type" value="Genomic_DNA"/>
</dbReference>
<dbReference type="HOGENOM" id="CLU_3014912_0_0_1"/>
<organism evidence="2 3">
    <name type="scientific">Pestalotiopsis fici (strain W106-1 / CGMCC3.15140)</name>
    <dbReference type="NCBI Taxonomy" id="1229662"/>
    <lineage>
        <taxon>Eukaryota</taxon>
        <taxon>Fungi</taxon>
        <taxon>Dikarya</taxon>
        <taxon>Ascomycota</taxon>
        <taxon>Pezizomycotina</taxon>
        <taxon>Sordariomycetes</taxon>
        <taxon>Xylariomycetidae</taxon>
        <taxon>Amphisphaeriales</taxon>
        <taxon>Sporocadaceae</taxon>
        <taxon>Pestalotiopsis</taxon>
    </lineage>
</organism>
<dbReference type="Proteomes" id="UP000030651">
    <property type="component" value="Unassembled WGS sequence"/>
</dbReference>
<reference evidence="3" key="1">
    <citation type="journal article" date="2015" name="BMC Genomics">
        <title>Genomic and transcriptomic analysis of the endophytic fungus Pestalotiopsis fici reveals its lifestyle and high potential for synthesis of natural products.</title>
        <authorList>
            <person name="Wang X."/>
            <person name="Zhang X."/>
            <person name="Liu L."/>
            <person name="Xiang M."/>
            <person name="Wang W."/>
            <person name="Sun X."/>
            <person name="Che Y."/>
            <person name="Guo L."/>
            <person name="Liu G."/>
            <person name="Guo L."/>
            <person name="Wang C."/>
            <person name="Yin W.B."/>
            <person name="Stadler M."/>
            <person name="Zhang X."/>
            <person name="Liu X."/>
        </authorList>
    </citation>
    <scope>NUCLEOTIDE SEQUENCE [LARGE SCALE GENOMIC DNA]</scope>
    <source>
        <strain evidence="3">W106-1 / CGMCC3.15140</strain>
    </source>
</reference>
<keyword evidence="3" id="KW-1185">Reference proteome</keyword>
<feature type="signal peptide" evidence="1">
    <location>
        <begin position="1"/>
        <end position="18"/>
    </location>
</feature>
<gene>
    <name evidence="2" type="ORF">PFICI_08677</name>
</gene>
<dbReference type="GeneID" id="19273690"/>
<keyword evidence="1" id="KW-0732">Signal</keyword>
<dbReference type="InParanoid" id="W3WYH2"/>